<reference evidence="1" key="1">
    <citation type="journal article" date="2019" name="Environ. Microbiol.">
        <title>Fungal ecological strategies reflected in gene transcription - a case study of two litter decomposers.</title>
        <authorList>
            <person name="Barbi F."/>
            <person name="Kohler A."/>
            <person name="Barry K."/>
            <person name="Baskaran P."/>
            <person name="Daum C."/>
            <person name="Fauchery L."/>
            <person name="Ihrmark K."/>
            <person name="Kuo A."/>
            <person name="LaButti K."/>
            <person name="Lipzen A."/>
            <person name="Morin E."/>
            <person name="Grigoriev I.V."/>
            <person name="Henrissat B."/>
            <person name="Lindahl B."/>
            <person name="Martin F."/>
        </authorList>
    </citation>
    <scope>NUCLEOTIDE SEQUENCE</scope>
    <source>
        <strain evidence="1">JB14</strain>
    </source>
</reference>
<proteinExistence type="predicted"/>
<dbReference type="AlphaFoldDB" id="A0A6A4GPR6"/>
<protein>
    <submittedName>
        <fullName evidence="1">Uncharacterized protein</fullName>
    </submittedName>
</protein>
<accession>A0A6A4GPR6</accession>
<evidence type="ECO:0000313" key="2">
    <source>
        <dbReference type="Proteomes" id="UP000799118"/>
    </source>
</evidence>
<dbReference type="OrthoDB" id="3049390at2759"/>
<sequence length="321" mass="36253">MFSTEDNFRFAWNRWLAAFLNAAEYRVHDVDVTSLYCQIKPYLLDLQKNQVNWESTMFNNTLQSIIQKTLDLWEVRVPVHLNDDVEFVNKWEGVGLTRVSKAQQMQPCKTQKSKKTSRLVNPDHPINGLHLQRIAADEVVLKTCGGGLVSSLLILASGGRKADHYGWYAGIDADNDEGISILFEQAEIMLRAKISAIILETAQAIHPDLVHKIREKAAVCEQVGLAGINFFSCNGYTAPQHFNDDAVQSLCAQFEHIAEQAWRVLILDFCMEQCYLLKTQFLDFGEVLTIQLVGAFTQLFVFVTNYGLNGTSKFGIIIQSE</sequence>
<dbReference type="EMBL" id="ML769790">
    <property type="protein sequence ID" value="KAE9387608.1"/>
    <property type="molecule type" value="Genomic_DNA"/>
</dbReference>
<name>A0A6A4GPR6_9AGAR</name>
<gene>
    <name evidence="1" type="ORF">BT96DRAFT_948231</name>
</gene>
<keyword evidence="2" id="KW-1185">Reference proteome</keyword>
<organism evidence="1 2">
    <name type="scientific">Gymnopus androsaceus JB14</name>
    <dbReference type="NCBI Taxonomy" id="1447944"/>
    <lineage>
        <taxon>Eukaryota</taxon>
        <taxon>Fungi</taxon>
        <taxon>Dikarya</taxon>
        <taxon>Basidiomycota</taxon>
        <taxon>Agaricomycotina</taxon>
        <taxon>Agaricomycetes</taxon>
        <taxon>Agaricomycetidae</taxon>
        <taxon>Agaricales</taxon>
        <taxon>Marasmiineae</taxon>
        <taxon>Omphalotaceae</taxon>
        <taxon>Gymnopus</taxon>
    </lineage>
</organism>
<evidence type="ECO:0000313" key="1">
    <source>
        <dbReference type="EMBL" id="KAE9387608.1"/>
    </source>
</evidence>
<dbReference type="Proteomes" id="UP000799118">
    <property type="component" value="Unassembled WGS sequence"/>
</dbReference>